<evidence type="ECO:0000313" key="4">
    <source>
        <dbReference type="Proteomes" id="UP000239237"/>
    </source>
</evidence>
<proteinExistence type="predicted"/>
<evidence type="ECO:0000313" key="1">
    <source>
        <dbReference type="EMBL" id="SPD94475.1"/>
    </source>
</evidence>
<gene>
    <name evidence="1" type="ORF">LES8486_01659</name>
    <name evidence="2" type="ORF">LES9216_00024</name>
</gene>
<evidence type="ECO:0000313" key="2">
    <source>
        <dbReference type="EMBL" id="SPE06137.1"/>
    </source>
</evidence>
<accession>A0A2N9K7W9</accession>
<reference evidence="1 4" key="2">
    <citation type="submission" date="2018-02" db="EMBL/GenBank/DDBJ databases">
        <authorList>
            <person name="Rodrigo-Torres L."/>
            <person name="Arahal R. D."/>
            <person name="Lucena T."/>
        </authorList>
    </citation>
    <scope>NUCLEOTIDE SEQUENCE [LARGE SCALE GENOMIC DNA]</scope>
    <source>
        <strain evidence="1 4">CECT 8486</strain>
    </source>
</reference>
<organism evidence="2 3">
    <name type="scientific">Leuconostoc suionicum</name>
    <dbReference type="NCBI Taxonomy" id="1511761"/>
    <lineage>
        <taxon>Bacteria</taxon>
        <taxon>Bacillati</taxon>
        <taxon>Bacillota</taxon>
        <taxon>Bacilli</taxon>
        <taxon>Lactobacillales</taxon>
        <taxon>Lactobacillaceae</taxon>
        <taxon>Leuconostoc</taxon>
    </lineage>
</organism>
<keyword evidence="4" id="KW-1185">Reference proteome</keyword>
<dbReference type="EMBL" id="OKQU01000001">
    <property type="protein sequence ID" value="SPE06137.1"/>
    <property type="molecule type" value="Genomic_DNA"/>
</dbReference>
<sequence length="76" mass="8498">MNKNIVMNDFEQPKLEILIGKLNESVTVAVDLASCSPDDDLVAELDATAYELGEVIHNLRQINKEATVHEYIRGEI</sequence>
<dbReference type="EMBL" id="OKQR01000004">
    <property type="protein sequence ID" value="SPD94475.1"/>
    <property type="molecule type" value="Genomic_DNA"/>
</dbReference>
<name>A0A2N9K7W9_9LACO</name>
<evidence type="ECO:0000313" key="3">
    <source>
        <dbReference type="Proteomes" id="UP000237923"/>
    </source>
</evidence>
<reference evidence="2 3" key="1">
    <citation type="submission" date="2018-02" db="EMBL/GenBank/DDBJ databases">
        <authorList>
            <person name="Cohen D.B."/>
            <person name="Kent A.D."/>
        </authorList>
    </citation>
    <scope>NUCLEOTIDE SEQUENCE [LARGE SCALE GENOMIC DNA]</scope>
    <source>
        <strain evidence="2 3">CECT 9216</strain>
    </source>
</reference>
<dbReference type="Proteomes" id="UP000239237">
    <property type="component" value="Unassembled WGS sequence"/>
</dbReference>
<dbReference type="Proteomes" id="UP000237923">
    <property type="component" value="Unassembled WGS sequence"/>
</dbReference>
<protein>
    <submittedName>
        <fullName evidence="2">Uncharacterized protein</fullName>
    </submittedName>
</protein>
<dbReference type="AlphaFoldDB" id="A0A2N9K7W9"/>
<dbReference type="RefSeq" id="WP_105299810.1">
    <property type="nucleotide sequence ID" value="NZ_OKQR01000004.1"/>
</dbReference>